<gene>
    <name evidence="13" type="ORF">Lqui_1391</name>
</gene>
<evidence type="ECO:0000256" key="8">
    <source>
        <dbReference type="ARBA" id="ARBA00022801"/>
    </source>
</evidence>
<keyword evidence="10" id="KW-0411">Iron-sulfur</keyword>
<dbReference type="PATRIC" id="fig|45073.5.peg.1466"/>
<keyword evidence="5" id="KW-0004">4Fe-4S</keyword>
<dbReference type="PANTHER" id="PTHR33693:SF1">
    <property type="entry name" value="TYPE-4 URACIL-DNA GLYCOSYLASE"/>
    <property type="match status" value="1"/>
</dbReference>
<evidence type="ECO:0000256" key="9">
    <source>
        <dbReference type="ARBA" id="ARBA00023004"/>
    </source>
</evidence>
<keyword evidence="11" id="KW-0234">DNA repair</keyword>
<evidence type="ECO:0000256" key="11">
    <source>
        <dbReference type="ARBA" id="ARBA00023204"/>
    </source>
</evidence>
<evidence type="ECO:0000313" key="14">
    <source>
        <dbReference type="Proteomes" id="UP000054618"/>
    </source>
</evidence>
<dbReference type="STRING" id="45073.Lqui_1391"/>
<dbReference type="AlphaFoldDB" id="A0A0W0Y083"/>
<dbReference type="OrthoDB" id="5290748at2"/>
<dbReference type="SUPFAM" id="SSF52141">
    <property type="entry name" value="Uracil-DNA glycosylase-like"/>
    <property type="match status" value="1"/>
</dbReference>
<dbReference type="Gene3D" id="3.40.470.10">
    <property type="entry name" value="Uracil-DNA glycosylase-like domain"/>
    <property type="match status" value="1"/>
</dbReference>
<dbReference type="GO" id="GO:0051539">
    <property type="term" value="F:4 iron, 4 sulfur cluster binding"/>
    <property type="evidence" value="ECO:0007669"/>
    <property type="project" value="UniProtKB-KW"/>
</dbReference>
<comment type="caution">
    <text evidence="13">The sequence shown here is derived from an EMBL/GenBank/DDBJ whole genome shotgun (WGS) entry which is preliminary data.</text>
</comment>
<dbReference type="CDD" id="cd10030">
    <property type="entry name" value="UDG-F4_TTUDGA_SPO1dp_like"/>
    <property type="match status" value="1"/>
</dbReference>
<evidence type="ECO:0000313" key="13">
    <source>
        <dbReference type="EMBL" id="KTD50066.1"/>
    </source>
</evidence>
<dbReference type="EMBL" id="LNYS01000008">
    <property type="protein sequence ID" value="KTD50066.1"/>
    <property type="molecule type" value="Genomic_DNA"/>
</dbReference>
<dbReference type="GO" id="GO:0046872">
    <property type="term" value="F:metal ion binding"/>
    <property type="evidence" value="ECO:0007669"/>
    <property type="project" value="UniProtKB-KW"/>
</dbReference>
<keyword evidence="9" id="KW-0408">Iron</keyword>
<keyword evidence="6" id="KW-0479">Metal-binding</keyword>
<dbReference type="Proteomes" id="UP000054618">
    <property type="component" value="Unassembled WGS sequence"/>
</dbReference>
<dbReference type="PANTHER" id="PTHR33693">
    <property type="entry name" value="TYPE-5 URACIL-DNA GLYCOSYLASE"/>
    <property type="match status" value="1"/>
</dbReference>
<dbReference type="InterPro" id="IPR005122">
    <property type="entry name" value="Uracil-DNA_glycosylase-like"/>
</dbReference>
<reference evidence="13 14" key="1">
    <citation type="submission" date="2015-11" db="EMBL/GenBank/DDBJ databases">
        <title>Genomic analysis of 38 Legionella species identifies large and diverse effector repertoires.</title>
        <authorList>
            <person name="Burstein D."/>
            <person name="Amaro F."/>
            <person name="Zusman T."/>
            <person name="Lifshitz Z."/>
            <person name="Cohen O."/>
            <person name="Gilbert J.A."/>
            <person name="Pupko T."/>
            <person name="Shuman H.A."/>
            <person name="Segal G."/>
        </authorList>
    </citation>
    <scope>NUCLEOTIDE SEQUENCE [LARGE SCALE GENOMIC DNA]</scope>
    <source>
        <strain evidence="13 14">CDC#1442-AUS-E</strain>
    </source>
</reference>
<dbReference type="InterPro" id="IPR005273">
    <property type="entry name" value="Ura-DNA_glyco_family4"/>
</dbReference>
<evidence type="ECO:0000256" key="5">
    <source>
        <dbReference type="ARBA" id="ARBA00022485"/>
    </source>
</evidence>
<evidence type="ECO:0000259" key="12">
    <source>
        <dbReference type="SMART" id="SM00986"/>
    </source>
</evidence>
<evidence type="ECO:0000256" key="10">
    <source>
        <dbReference type="ARBA" id="ARBA00023014"/>
    </source>
</evidence>
<dbReference type="SMART" id="SM00987">
    <property type="entry name" value="UreE_C"/>
    <property type="match status" value="1"/>
</dbReference>
<keyword evidence="7" id="KW-0227">DNA damage</keyword>
<name>A0A0W0Y083_9GAMM</name>
<proteinExistence type="inferred from homology"/>
<protein>
    <recommendedName>
        <fullName evidence="4">Type-4 uracil-DNA glycosylase</fullName>
        <ecNumber evidence="3">3.2.2.27</ecNumber>
    </recommendedName>
</protein>
<evidence type="ECO:0000256" key="1">
    <source>
        <dbReference type="ARBA" id="ARBA00001400"/>
    </source>
</evidence>
<sequence length="211" mass="23928">MNKELQQYYLQQMGIELWQERSEEKVKAPDSNDLNALCQEVASCQQCALHKTRKQTVFARGNSKARLMVIGEAPGYHEDQQGKPFVGRAGGLLDQMLRSIGFSEDDVYIANVLKCRPPDNRDPNGDEIVRCSQYLTRQIAIIKPVALLAVGRFAGQFLLKEALSMAQMRSSVHHYEGTPCIVSYHPAYLLRKPMDKKKAYKDLLQLKTLLN</sequence>
<evidence type="ECO:0000256" key="3">
    <source>
        <dbReference type="ARBA" id="ARBA00012030"/>
    </source>
</evidence>
<keyword evidence="8" id="KW-0378">Hydrolase</keyword>
<evidence type="ECO:0000256" key="6">
    <source>
        <dbReference type="ARBA" id="ARBA00022723"/>
    </source>
</evidence>
<dbReference type="Pfam" id="PF03167">
    <property type="entry name" value="UDG"/>
    <property type="match status" value="1"/>
</dbReference>
<evidence type="ECO:0000256" key="2">
    <source>
        <dbReference type="ARBA" id="ARBA00006521"/>
    </source>
</evidence>
<dbReference type="EC" id="3.2.2.27" evidence="3"/>
<accession>A0A0W0Y083</accession>
<comment type="catalytic activity">
    <reaction evidence="1">
        <text>Hydrolyzes single-stranded DNA or mismatched double-stranded DNA and polynucleotides, releasing free uracil.</text>
        <dbReference type="EC" id="3.2.2.27"/>
    </reaction>
</comment>
<dbReference type="GO" id="GO:0004844">
    <property type="term" value="F:uracil DNA N-glycosylase activity"/>
    <property type="evidence" value="ECO:0007669"/>
    <property type="project" value="UniProtKB-EC"/>
</dbReference>
<comment type="similarity">
    <text evidence="2">Belongs to the uracil-DNA glycosylase (UDG) superfamily. Type 4 (UDGa) family.</text>
</comment>
<dbReference type="InterPro" id="IPR036895">
    <property type="entry name" value="Uracil-DNA_glycosylase-like_sf"/>
</dbReference>
<evidence type="ECO:0000256" key="4">
    <source>
        <dbReference type="ARBA" id="ARBA00019403"/>
    </source>
</evidence>
<dbReference type="SMART" id="SM00986">
    <property type="entry name" value="UDG"/>
    <property type="match status" value="1"/>
</dbReference>
<dbReference type="InterPro" id="IPR051536">
    <property type="entry name" value="UDG_Type-4/5"/>
</dbReference>
<dbReference type="NCBIfam" id="TIGR00758">
    <property type="entry name" value="UDG_fam4"/>
    <property type="match status" value="1"/>
</dbReference>
<feature type="domain" description="Uracil-DNA glycosylase-like" evidence="12">
    <location>
        <begin position="58"/>
        <end position="204"/>
    </location>
</feature>
<keyword evidence="14" id="KW-1185">Reference proteome</keyword>
<organism evidence="13 14">
    <name type="scientific">Legionella quinlivanii</name>
    <dbReference type="NCBI Taxonomy" id="45073"/>
    <lineage>
        <taxon>Bacteria</taxon>
        <taxon>Pseudomonadati</taxon>
        <taxon>Pseudomonadota</taxon>
        <taxon>Gammaproteobacteria</taxon>
        <taxon>Legionellales</taxon>
        <taxon>Legionellaceae</taxon>
        <taxon>Legionella</taxon>
    </lineage>
</organism>
<dbReference type="GO" id="GO:0006281">
    <property type="term" value="P:DNA repair"/>
    <property type="evidence" value="ECO:0007669"/>
    <property type="project" value="UniProtKB-KW"/>
</dbReference>
<evidence type="ECO:0000256" key="7">
    <source>
        <dbReference type="ARBA" id="ARBA00022763"/>
    </source>
</evidence>
<dbReference type="RefSeq" id="WP_058507507.1">
    <property type="nucleotide sequence ID" value="NZ_CAAAIK010000005.1"/>
</dbReference>